<dbReference type="InterPro" id="IPR036188">
    <property type="entry name" value="FAD/NAD-bd_sf"/>
</dbReference>
<protein>
    <submittedName>
        <fullName evidence="2">FAD(NAD)-dependent oxidoreductase</fullName>
    </submittedName>
</protein>
<dbReference type="InterPro" id="IPR038732">
    <property type="entry name" value="HpyO/CreE_NAD-binding"/>
</dbReference>
<evidence type="ECO:0000313" key="3">
    <source>
        <dbReference type="Proteomes" id="UP000051330"/>
    </source>
</evidence>
<organism evidence="2 3">
    <name type="scientific">Schleiferilactobacillus perolens DSM 12744</name>
    <dbReference type="NCBI Taxonomy" id="1423792"/>
    <lineage>
        <taxon>Bacteria</taxon>
        <taxon>Bacillati</taxon>
        <taxon>Bacillota</taxon>
        <taxon>Bacilli</taxon>
        <taxon>Lactobacillales</taxon>
        <taxon>Lactobacillaceae</taxon>
        <taxon>Schleiferilactobacillus</taxon>
    </lineage>
</organism>
<evidence type="ECO:0000313" key="2">
    <source>
        <dbReference type="EMBL" id="KRL13860.1"/>
    </source>
</evidence>
<gene>
    <name evidence="2" type="ORF">FD09_GL001892</name>
</gene>
<dbReference type="PANTHER" id="PTHR40254:SF1">
    <property type="entry name" value="BLR0577 PROTEIN"/>
    <property type="match status" value="1"/>
</dbReference>
<comment type="caution">
    <text evidence="2">The sequence shown here is derived from an EMBL/GenBank/DDBJ whole genome shotgun (WGS) entry which is preliminary data.</text>
</comment>
<dbReference type="Pfam" id="PF13454">
    <property type="entry name" value="NAD_binding_9"/>
    <property type="match status" value="1"/>
</dbReference>
<dbReference type="InterPro" id="IPR052189">
    <property type="entry name" value="L-asp_N-monooxygenase_NS-form"/>
</dbReference>
<feature type="domain" description="FAD-dependent urate hydroxylase HpyO/Asp monooxygenase CreE-like FAD/NAD(P)-binding" evidence="1">
    <location>
        <begin position="24"/>
        <end position="203"/>
    </location>
</feature>
<dbReference type="OrthoDB" id="6309046at2"/>
<accession>A0A0R1N6B9</accession>
<dbReference type="PATRIC" id="fig|1423792.3.peg.1920"/>
<dbReference type="STRING" id="1423792.FD09_GL001892"/>
<proteinExistence type="predicted"/>
<keyword evidence="3" id="KW-1185">Reference proteome</keyword>
<dbReference type="EMBL" id="AZEC01000003">
    <property type="protein sequence ID" value="KRL13860.1"/>
    <property type="molecule type" value="Genomic_DNA"/>
</dbReference>
<dbReference type="AlphaFoldDB" id="A0A0R1N6B9"/>
<dbReference type="PANTHER" id="PTHR40254">
    <property type="entry name" value="BLR0577 PROTEIN"/>
    <property type="match status" value="1"/>
</dbReference>
<sequence length="636" mass="70231">MTKNGRIKVLFFNTLQRRFPMKIAIVGAGPRGLMTMERLVAWQQRDHFPLTISIYDPAGIGGKVWQPTQPLALIMNTIPIQITLFTDRSVRLSGGPVTTGPNLYEWAHTIAANWLPQQPWPTQTALQQEAAQLHPRGYATRALYGAYTHWFYEYVTTHASAETEIHFSPMMVTDLQWQDDHTVLLQTAAGTTTFNGAVLALGYSENQLPADQQKLADHAAANKGLHYIPQRNPADADLSNIDNTDTVILRGLGLSFFDYTTLLTAGRGGTFTESAEHGFKYHPSGREPRILASSRSGFPYRAKGYNEKDDGEEDTPQFLTAARLAAWKKAGHVAGAEFWQLLQAEVEYVYYSLLVQREFSAIDLSQLQDQMRKTATPTAAAQAAGVPTAQLWQWPTILAPRKATDAAQYADYLLNYLIQDYQEAEKGTKTGPFTSALEVLRDMRDPIRQIVETGLLTDDDYDHVFLHEFQPANDFLSIGPPAHRIQELAALIAAGVVTIVGPDMTVSPTTGGFTVSSQAYSDRTYRGNVLIEARLPAVHYQTAINPLLRQMNAHGLLHGYVLHPSGQTVPTGAVTVNRQNAALITATGQELPNVALYGIPTEGYHWLTTASPRPDVNDLSLRETDALVAALIQHLS</sequence>
<dbReference type="SUPFAM" id="SSF51905">
    <property type="entry name" value="FAD/NAD(P)-binding domain"/>
    <property type="match status" value="1"/>
</dbReference>
<reference evidence="2 3" key="1">
    <citation type="journal article" date="2015" name="Genome Announc.">
        <title>Expanding the biotechnology potential of lactobacilli through comparative genomics of 213 strains and associated genera.</title>
        <authorList>
            <person name="Sun Z."/>
            <person name="Harris H.M."/>
            <person name="McCann A."/>
            <person name="Guo C."/>
            <person name="Argimon S."/>
            <person name="Zhang W."/>
            <person name="Yang X."/>
            <person name="Jeffery I.B."/>
            <person name="Cooney J.C."/>
            <person name="Kagawa T.F."/>
            <person name="Liu W."/>
            <person name="Song Y."/>
            <person name="Salvetti E."/>
            <person name="Wrobel A."/>
            <person name="Rasinkangas P."/>
            <person name="Parkhill J."/>
            <person name="Rea M.C."/>
            <person name="O'Sullivan O."/>
            <person name="Ritari J."/>
            <person name="Douillard F.P."/>
            <person name="Paul Ross R."/>
            <person name="Yang R."/>
            <person name="Briner A.E."/>
            <person name="Felis G.E."/>
            <person name="de Vos W.M."/>
            <person name="Barrangou R."/>
            <person name="Klaenhammer T.R."/>
            <person name="Caufield P.W."/>
            <person name="Cui Y."/>
            <person name="Zhang H."/>
            <person name="O'Toole P.W."/>
        </authorList>
    </citation>
    <scope>NUCLEOTIDE SEQUENCE [LARGE SCALE GENOMIC DNA]</scope>
    <source>
        <strain evidence="2 3">DSM 12744</strain>
    </source>
</reference>
<evidence type="ECO:0000259" key="1">
    <source>
        <dbReference type="Pfam" id="PF13454"/>
    </source>
</evidence>
<name>A0A0R1N6B9_9LACO</name>
<dbReference type="Proteomes" id="UP000051330">
    <property type="component" value="Unassembled WGS sequence"/>
</dbReference>